<feature type="disulfide bond" evidence="5">
    <location>
        <begin position="63"/>
        <end position="83"/>
    </location>
</feature>
<comment type="caution">
    <text evidence="8">The sequence shown here is derived from an EMBL/GenBank/DDBJ whole genome shotgun (WGS) entry which is preliminary data.</text>
</comment>
<dbReference type="SMART" id="SM00211">
    <property type="entry name" value="TY"/>
    <property type="match status" value="2"/>
</dbReference>
<comment type="caution">
    <text evidence="5">Lacks conserved residue(s) required for the propagation of feature annotation.</text>
</comment>
<keyword evidence="2" id="KW-0964">Secreted</keyword>
<evidence type="ECO:0000313" key="8">
    <source>
        <dbReference type="EMBL" id="KAG8181835.1"/>
    </source>
</evidence>
<dbReference type="EMBL" id="JAFNEN010000493">
    <property type="protein sequence ID" value="KAG8181835.1"/>
    <property type="molecule type" value="Genomic_DNA"/>
</dbReference>
<dbReference type="PANTHER" id="PTHR12352">
    <property type="entry name" value="SECRETED MODULAR CALCIUM-BINDING PROTEIN"/>
    <property type="match status" value="1"/>
</dbReference>
<evidence type="ECO:0000259" key="7">
    <source>
        <dbReference type="PROSITE" id="PS51162"/>
    </source>
</evidence>
<dbReference type="InterPro" id="IPR000716">
    <property type="entry name" value="Thyroglobulin_1"/>
</dbReference>
<feature type="domain" description="Thyroglobulin type-1" evidence="7">
    <location>
        <begin position="20"/>
        <end position="83"/>
    </location>
</feature>
<feature type="disulfide bond" evidence="5">
    <location>
        <begin position="114"/>
        <end position="121"/>
    </location>
</feature>
<dbReference type="Gene3D" id="4.10.800.10">
    <property type="entry name" value="Thyroglobulin type-1"/>
    <property type="match status" value="2"/>
</dbReference>
<dbReference type="GO" id="GO:0005604">
    <property type="term" value="C:basement membrane"/>
    <property type="evidence" value="ECO:0007669"/>
    <property type="project" value="TreeGrafter"/>
</dbReference>
<organism evidence="8 9">
    <name type="scientific">Oedothorax gibbosus</name>
    <dbReference type="NCBI Taxonomy" id="931172"/>
    <lineage>
        <taxon>Eukaryota</taxon>
        <taxon>Metazoa</taxon>
        <taxon>Ecdysozoa</taxon>
        <taxon>Arthropoda</taxon>
        <taxon>Chelicerata</taxon>
        <taxon>Arachnida</taxon>
        <taxon>Araneae</taxon>
        <taxon>Araneomorphae</taxon>
        <taxon>Entelegynae</taxon>
        <taxon>Araneoidea</taxon>
        <taxon>Linyphiidae</taxon>
        <taxon>Erigoninae</taxon>
        <taxon>Oedothorax</taxon>
    </lineage>
</organism>
<name>A0AAV6UE92_9ARAC</name>
<dbReference type="Proteomes" id="UP000827092">
    <property type="component" value="Unassembled WGS sequence"/>
</dbReference>
<dbReference type="PROSITE" id="PS00484">
    <property type="entry name" value="THYROGLOBULIN_1_1"/>
    <property type="match status" value="1"/>
</dbReference>
<dbReference type="InterPro" id="IPR051950">
    <property type="entry name" value="Dev_reg/Prot_inhib"/>
</dbReference>
<feature type="disulfide bond" evidence="5">
    <location>
        <begin position="54"/>
        <end position="61"/>
    </location>
</feature>
<dbReference type="PROSITE" id="PS51162">
    <property type="entry name" value="THYROGLOBULIN_1_2"/>
    <property type="match status" value="2"/>
</dbReference>
<keyword evidence="3" id="KW-0677">Repeat</keyword>
<dbReference type="CDD" id="cd00191">
    <property type="entry name" value="TY"/>
    <property type="match status" value="2"/>
</dbReference>
<evidence type="ECO:0000313" key="9">
    <source>
        <dbReference type="Proteomes" id="UP000827092"/>
    </source>
</evidence>
<dbReference type="SUPFAM" id="SSF57610">
    <property type="entry name" value="Thyroglobulin type-1 domain"/>
    <property type="match status" value="2"/>
</dbReference>
<dbReference type="Pfam" id="PF00086">
    <property type="entry name" value="Thyroglobulin_1"/>
    <property type="match status" value="2"/>
</dbReference>
<dbReference type="GO" id="GO:0007160">
    <property type="term" value="P:cell-matrix adhesion"/>
    <property type="evidence" value="ECO:0007669"/>
    <property type="project" value="TreeGrafter"/>
</dbReference>
<evidence type="ECO:0000256" key="4">
    <source>
        <dbReference type="ARBA" id="ARBA00023157"/>
    </source>
</evidence>
<reference evidence="8 9" key="1">
    <citation type="journal article" date="2022" name="Nat. Ecol. Evol.">
        <title>A masculinizing supergene underlies an exaggerated male reproductive morph in a spider.</title>
        <authorList>
            <person name="Hendrickx F."/>
            <person name="De Corte Z."/>
            <person name="Sonet G."/>
            <person name="Van Belleghem S.M."/>
            <person name="Kostlbacher S."/>
            <person name="Vangestel C."/>
        </authorList>
    </citation>
    <scope>NUCLEOTIDE SEQUENCE [LARGE SCALE GENOMIC DNA]</scope>
    <source>
        <strain evidence="8">W744_W776</strain>
    </source>
</reference>
<evidence type="ECO:0000256" key="5">
    <source>
        <dbReference type="PROSITE-ProRule" id="PRU00500"/>
    </source>
</evidence>
<dbReference type="InterPro" id="IPR036857">
    <property type="entry name" value="Thyroglobulin_1_sf"/>
</dbReference>
<keyword evidence="9" id="KW-1185">Reference proteome</keyword>
<proteinExistence type="predicted"/>
<evidence type="ECO:0000256" key="6">
    <source>
        <dbReference type="SAM" id="SignalP"/>
    </source>
</evidence>
<evidence type="ECO:0000256" key="3">
    <source>
        <dbReference type="ARBA" id="ARBA00022737"/>
    </source>
</evidence>
<keyword evidence="4 5" id="KW-1015">Disulfide bond</keyword>
<sequence>MKCVLLILVVVVAVAWARPQSDCEKHRENAQKIPTIMKLIPKCKENGDYEELQCYEDSSFCVCYDKKGHPASPISSKIKECGCNLKRKQKIDSGHDNPYIPQCEDNGKWAKKQCWDFNKSCWCVDEEGNNPTGKISSDGSKLVCE</sequence>
<accession>A0AAV6UE92</accession>
<evidence type="ECO:0000256" key="2">
    <source>
        <dbReference type="ARBA" id="ARBA00022525"/>
    </source>
</evidence>
<evidence type="ECO:0000256" key="1">
    <source>
        <dbReference type="ARBA" id="ARBA00004613"/>
    </source>
</evidence>
<gene>
    <name evidence="8" type="ORF">JTE90_003982</name>
</gene>
<feature type="chain" id="PRO_5043899513" description="Thyroglobulin type-1 domain-containing protein" evidence="6">
    <location>
        <begin position="18"/>
        <end position="145"/>
    </location>
</feature>
<feature type="signal peptide" evidence="6">
    <location>
        <begin position="1"/>
        <end position="17"/>
    </location>
</feature>
<keyword evidence="6" id="KW-0732">Signal</keyword>
<dbReference type="GO" id="GO:0005615">
    <property type="term" value="C:extracellular space"/>
    <property type="evidence" value="ECO:0007669"/>
    <property type="project" value="TreeGrafter"/>
</dbReference>
<protein>
    <recommendedName>
        <fullName evidence="7">Thyroglobulin type-1 domain-containing protein</fullName>
    </recommendedName>
</protein>
<dbReference type="PANTHER" id="PTHR12352:SF3">
    <property type="entry name" value="NIDOGEN-2"/>
    <property type="match status" value="1"/>
</dbReference>
<comment type="subcellular location">
    <subcellularLocation>
        <location evidence="1">Secreted</location>
    </subcellularLocation>
</comment>
<dbReference type="AlphaFoldDB" id="A0AAV6UE92"/>
<feature type="domain" description="Thyroglobulin type-1" evidence="7">
    <location>
        <begin position="85"/>
        <end position="144"/>
    </location>
</feature>